<feature type="transmembrane region" description="Helical" evidence="2">
    <location>
        <begin position="327"/>
        <end position="349"/>
    </location>
</feature>
<feature type="region of interest" description="Disordered" evidence="1">
    <location>
        <begin position="397"/>
        <end position="416"/>
    </location>
</feature>
<feature type="region of interest" description="Disordered" evidence="1">
    <location>
        <begin position="1"/>
        <end position="22"/>
    </location>
</feature>
<comment type="caution">
    <text evidence="3">The sequence shown here is derived from an EMBL/GenBank/DDBJ whole genome shotgun (WGS) entry which is preliminary data.</text>
</comment>
<feature type="transmembrane region" description="Helical" evidence="2">
    <location>
        <begin position="943"/>
        <end position="965"/>
    </location>
</feature>
<name>A0A2S9QP52_9MICO</name>
<organism evidence="3 4">
    <name type="scientific">Leucobacter massiliensis</name>
    <dbReference type="NCBI Taxonomy" id="1686285"/>
    <lineage>
        <taxon>Bacteria</taxon>
        <taxon>Bacillati</taxon>
        <taxon>Actinomycetota</taxon>
        <taxon>Actinomycetes</taxon>
        <taxon>Micrococcales</taxon>
        <taxon>Microbacteriaceae</taxon>
        <taxon>Leucobacter</taxon>
    </lineage>
</organism>
<accession>A0A2S9QP52</accession>
<feature type="transmembrane region" description="Helical" evidence="2">
    <location>
        <begin position="977"/>
        <end position="999"/>
    </location>
</feature>
<feature type="transmembrane region" description="Helical" evidence="2">
    <location>
        <begin position="469"/>
        <end position="485"/>
    </location>
</feature>
<evidence type="ECO:0000313" key="4">
    <source>
        <dbReference type="Proteomes" id="UP000238650"/>
    </source>
</evidence>
<sequence>MRRGRRRGPRRGSEPGFDPFDLAGSDPELLNSGRIPDPQPAHTPLFAWLARILTAVEARLRARGDATVRNAIRALWAIVALVGAFLLVGPIVNEPLDIDDVLASAKIDEVDWIASDARIDYAVSRDPGGRFAVTGTEHYTANFTNGPEARIERVFPTEFQGRDTGFELSSATVDGQPAEVELRRGATVTRVLISPPGGERFEGSSEIELSFALRDLVTEKHDDATGTEVERWSWDLLGASWPQATKGLAVSVTLTPELDAALLRAPRAHVGWLLIGGTAWLSPEAETAEGVRYAFTNDDTLPPYPDLVIDLSFERGTFTLPATTALFWWQSWGPLLPLAVLGVFALFALAARRVVWADSAGEPWYLPRAEPPDELTAAEAAQLRQRPWHAELIDALSRGVPPRPGRKRRKERAEPPSRQWLTAVARAGMRAGRLGNLPSVLRRQARWDRDDRAVAAELRWVPDSYVRDSFIFGSLAIALLQWGLLRQLSHQVMLTVVWWPALFVLCSTVLALLTVWAVWRPRPLTRAGALAMQQLKGIDAYARATRLVDRGPVDDPLLPYALLGVGPRRGGRGVARLAAQESGDRWLWRGWRTEHFVSMPAILALLLALATLAAAIFTVSTRPSPYEQAEFVTWPSSNAPGAIWAQIEGFDIAAELDRDEQAGARLSVTERLRVRFTPGGSSVPQLAREWPRERLGQSLGLAVESVRVDGEEVPFAETAGAHTTAMVTRMSEVRDGPSDVEVRYTLSRPVVDAPDGPDSQQQLRWAAALGFWEDSYYTNPANPFDGSAPVRPLRVELTVAPELVAEIRTGGWIASDRDAERVPAERGNGFRPWVSEQRVYLGEGLEDSVLHDLRIGEERNGGDGSLIVSLDADAVQSRVAEDLGSETPAGPWGVSEEINAGLEKYELDLTGDLGAVLNFPAGTFSNVDVDGYERYRSAYQLPYATVLALAGAVAAASAGTFVFALRLRRRASASLRTIAFGAIPLAAAAQCVLFCWALLPMPGGDQRIWGGVWLGALMLTGVFAQMIMVGRRSGTVQNGPHDAP</sequence>
<feature type="transmembrane region" description="Helical" evidence="2">
    <location>
        <begin position="1011"/>
        <end position="1029"/>
    </location>
</feature>
<dbReference type="Proteomes" id="UP000238650">
    <property type="component" value="Unassembled WGS sequence"/>
</dbReference>
<dbReference type="EMBL" id="MWZD01000017">
    <property type="protein sequence ID" value="PRI11364.1"/>
    <property type="molecule type" value="Genomic_DNA"/>
</dbReference>
<feature type="transmembrane region" description="Helical" evidence="2">
    <location>
        <begin position="71"/>
        <end position="92"/>
    </location>
</feature>
<evidence type="ECO:0000256" key="1">
    <source>
        <dbReference type="SAM" id="MobiDB-lite"/>
    </source>
</evidence>
<feature type="transmembrane region" description="Helical" evidence="2">
    <location>
        <begin position="497"/>
        <end position="519"/>
    </location>
</feature>
<proteinExistence type="predicted"/>
<keyword evidence="2" id="KW-0472">Membrane</keyword>
<keyword evidence="2" id="KW-0812">Transmembrane</keyword>
<feature type="compositionally biased region" description="Basic residues" evidence="1">
    <location>
        <begin position="1"/>
        <end position="10"/>
    </location>
</feature>
<evidence type="ECO:0000256" key="2">
    <source>
        <dbReference type="SAM" id="Phobius"/>
    </source>
</evidence>
<keyword evidence="2" id="KW-1133">Transmembrane helix</keyword>
<dbReference type="OrthoDB" id="5027419at2"/>
<evidence type="ECO:0000313" key="3">
    <source>
        <dbReference type="EMBL" id="PRI11364.1"/>
    </source>
</evidence>
<reference evidence="3 4" key="1">
    <citation type="journal article" date="2017" name="New Microbes New Infect">
        <title>Genome sequence of 'Leucobacter massiliensis' sp. nov. isolated from human pharynx after travel to the 2014 Hajj.</title>
        <authorList>
            <person name="Leangapichart T."/>
            <person name="Gautret P."/>
            <person name="Nguyen T.T."/>
            <person name="Armstrong N."/>
            <person name="Rolain J.M."/>
        </authorList>
    </citation>
    <scope>NUCLEOTIDE SEQUENCE [LARGE SCALE GENOMIC DNA]</scope>
    <source>
        <strain evidence="3 4">122RC15</strain>
    </source>
</reference>
<keyword evidence="4" id="KW-1185">Reference proteome</keyword>
<gene>
    <name evidence="3" type="ORF">B4915_09280</name>
</gene>
<feature type="transmembrane region" description="Helical" evidence="2">
    <location>
        <begin position="596"/>
        <end position="617"/>
    </location>
</feature>
<evidence type="ECO:0008006" key="5">
    <source>
        <dbReference type="Google" id="ProtNLM"/>
    </source>
</evidence>
<dbReference type="RefSeq" id="WP_105805811.1">
    <property type="nucleotide sequence ID" value="NZ_MWZD01000017.1"/>
</dbReference>
<protein>
    <recommendedName>
        <fullName evidence="5">DUF2207 domain-containing protein</fullName>
    </recommendedName>
</protein>
<dbReference type="AlphaFoldDB" id="A0A2S9QP52"/>